<comment type="function">
    <text evidence="6">GTPase that associates with the 50S ribosomal subunit and may have a role during protein synthesis or ribosome biogenesis.</text>
</comment>
<feature type="binding site" evidence="7">
    <location>
        <begin position="343"/>
        <end position="345"/>
    </location>
    <ligand>
        <name>GTP</name>
        <dbReference type="ChEBI" id="CHEBI:37565"/>
    </ligand>
</feature>
<keyword evidence="1 6" id="KW-0963">Cytoplasm</keyword>
<accession>A0A4Z0D5K0</accession>
<dbReference type="GO" id="GO:0005525">
    <property type="term" value="F:GTP binding"/>
    <property type="evidence" value="ECO:0007669"/>
    <property type="project" value="UniProtKB-UniRule"/>
</dbReference>
<dbReference type="OrthoDB" id="9812272at2"/>
<dbReference type="Pfam" id="PF13167">
    <property type="entry name" value="GTP-bdg_N"/>
    <property type="match status" value="1"/>
</dbReference>
<evidence type="ECO:0000256" key="3">
    <source>
        <dbReference type="ARBA" id="ARBA00022741"/>
    </source>
</evidence>
<feature type="binding site" evidence="7">
    <location>
        <begin position="319"/>
        <end position="322"/>
    </location>
    <ligand>
        <name>GTP</name>
        <dbReference type="ChEBI" id="CHEBI:37565"/>
    </ligand>
</feature>
<feature type="binding site" evidence="7">
    <location>
        <begin position="200"/>
        <end position="207"/>
    </location>
    <ligand>
        <name>GTP</name>
        <dbReference type="ChEBI" id="CHEBI:37565"/>
    </ligand>
</feature>
<sequence length="366" mass="41414">MENIEKTLIVGVELPGEESEESLDELKELVKAAGGQVLASSIQKRERIDSKYYIGKGKVDEIKDISDKMDIDLVVFNNELSPGQLRNLEDVINKKIIDRTTLILDIFSRRATSKEGKLQVELAQLKYFMPRLTGMRDYLSREGGGIGTRGPGEQKLETDRRHIQKKINNIELKLKQIERERELKRKKRTSSNIPIVALVGYTNAGKSTILNKIISKHSASDKQVYSEDMLFATLDTAHRKAKLLNGKEVIFVDTVGFVSKLPTKLVEAFKSTLEEIKYADLIVHVIDSSNKNIDLQIKTTLGIIKDLGANQIPMINVFNKIDKISKDELIFDMDDIDTRIFISALDDNDIDNLLKKIEEILISSKK</sequence>
<dbReference type="NCBIfam" id="TIGR03156">
    <property type="entry name" value="GTP_HflX"/>
    <property type="match status" value="1"/>
</dbReference>
<feature type="coiled-coil region" evidence="9">
    <location>
        <begin position="153"/>
        <end position="187"/>
    </location>
</feature>
<evidence type="ECO:0000313" key="12">
    <source>
        <dbReference type="Proteomes" id="UP000298381"/>
    </source>
</evidence>
<evidence type="ECO:0000313" key="11">
    <source>
        <dbReference type="EMBL" id="TFZ40074.1"/>
    </source>
</evidence>
<comment type="caution">
    <text evidence="11">The sequence shown here is derived from an EMBL/GenBank/DDBJ whole genome shotgun (WGS) entry which is preliminary data.</text>
</comment>
<evidence type="ECO:0000256" key="9">
    <source>
        <dbReference type="SAM" id="Coils"/>
    </source>
</evidence>
<dbReference type="PANTHER" id="PTHR10229:SF0">
    <property type="entry name" value="GTP-BINDING PROTEIN 6-RELATED"/>
    <property type="match status" value="1"/>
</dbReference>
<dbReference type="GO" id="GO:0005737">
    <property type="term" value="C:cytoplasm"/>
    <property type="evidence" value="ECO:0007669"/>
    <property type="project" value="UniProtKB-SubCell"/>
</dbReference>
<feature type="binding site" evidence="8">
    <location>
        <position position="233"/>
    </location>
    <ligand>
        <name>Mg(2+)</name>
        <dbReference type="ChEBI" id="CHEBI:18420"/>
    </ligand>
</feature>
<dbReference type="Gene3D" id="6.10.250.2860">
    <property type="match status" value="1"/>
</dbReference>
<feature type="binding site" evidence="7">
    <location>
        <begin position="253"/>
        <end position="256"/>
    </location>
    <ligand>
        <name>GTP</name>
        <dbReference type="ChEBI" id="CHEBI:37565"/>
    </ligand>
</feature>
<dbReference type="InterPro" id="IPR042108">
    <property type="entry name" value="GTPase_HflX_N_sf"/>
</dbReference>
<dbReference type="InterPro" id="IPR030394">
    <property type="entry name" value="G_HFLX_dom"/>
</dbReference>
<dbReference type="PROSITE" id="PS51705">
    <property type="entry name" value="G_HFLX"/>
    <property type="match status" value="1"/>
</dbReference>
<gene>
    <name evidence="6 11" type="primary">hflX</name>
    <name evidence="11" type="ORF">E4100_06120</name>
</gene>
<dbReference type="InterPro" id="IPR016496">
    <property type="entry name" value="GTPase_HflX"/>
</dbReference>
<keyword evidence="12" id="KW-1185">Reference proteome</keyword>
<evidence type="ECO:0000256" key="5">
    <source>
        <dbReference type="ARBA" id="ARBA00023134"/>
    </source>
</evidence>
<dbReference type="HAMAP" id="MF_00900">
    <property type="entry name" value="GTPase_HflX"/>
    <property type="match status" value="1"/>
</dbReference>
<feature type="binding site" evidence="7">
    <location>
        <begin position="231"/>
        <end position="235"/>
    </location>
    <ligand>
        <name>GTP</name>
        <dbReference type="ChEBI" id="CHEBI:37565"/>
    </ligand>
</feature>
<dbReference type="PIRSF" id="PIRSF006809">
    <property type="entry name" value="GTP-binding_hflX_prd"/>
    <property type="match status" value="1"/>
</dbReference>
<dbReference type="GO" id="GO:0003924">
    <property type="term" value="F:GTPase activity"/>
    <property type="evidence" value="ECO:0007669"/>
    <property type="project" value="UniProtKB-UniRule"/>
</dbReference>
<dbReference type="InterPro" id="IPR027417">
    <property type="entry name" value="P-loop_NTPase"/>
</dbReference>
<evidence type="ECO:0000256" key="2">
    <source>
        <dbReference type="ARBA" id="ARBA00022723"/>
    </source>
</evidence>
<organism evidence="11 12">
    <name type="scientific">Soehngenia longivitae</name>
    <dbReference type="NCBI Taxonomy" id="2562294"/>
    <lineage>
        <taxon>Bacteria</taxon>
        <taxon>Bacillati</taxon>
        <taxon>Bacillota</taxon>
        <taxon>Tissierellia</taxon>
        <taxon>Tissierellales</taxon>
        <taxon>Tissierellaceae</taxon>
        <taxon>Soehngenia</taxon>
    </lineage>
</organism>
<dbReference type="Pfam" id="PF16360">
    <property type="entry name" value="GTP-bdg_M"/>
    <property type="match status" value="1"/>
</dbReference>
<evidence type="ECO:0000256" key="4">
    <source>
        <dbReference type="ARBA" id="ARBA00022842"/>
    </source>
</evidence>
<comment type="subunit">
    <text evidence="6">Monomer. Associates with the 50S ribosomal subunit.</text>
</comment>
<evidence type="ECO:0000256" key="7">
    <source>
        <dbReference type="PIRSR" id="PIRSR006809-1"/>
    </source>
</evidence>
<dbReference type="Pfam" id="PF01926">
    <property type="entry name" value="MMR_HSR1"/>
    <property type="match status" value="1"/>
</dbReference>
<keyword evidence="9" id="KW-0175">Coiled coil</keyword>
<dbReference type="CDD" id="cd01878">
    <property type="entry name" value="HflX"/>
    <property type="match status" value="1"/>
</dbReference>
<dbReference type="Gene3D" id="3.40.50.11060">
    <property type="entry name" value="GTPase HflX, N-terminal domain"/>
    <property type="match status" value="1"/>
</dbReference>
<comment type="similarity">
    <text evidence="6">Belongs to the TRAFAC class OBG-HflX-like GTPase superfamily. HflX GTPase family.</text>
</comment>
<dbReference type="FunFam" id="3.40.50.11060:FF:000001">
    <property type="entry name" value="GTPase HflX"/>
    <property type="match status" value="1"/>
</dbReference>
<dbReference type="GO" id="GO:0046872">
    <property type="term" value="F:metal ion binding"/>
    <property type="evidence" value="ECO:0007669"/>
    <property type="project" value="UniProtKB-KW"/>
</dbReference>
<dbReference type="EMBL" id="SRIB01000007">
    <property type="protein sequence ID" value="TFZ40074.1"/>
    <property type="molecule type" value="Genomic_DNA"/>
</dbReference>
<dbReference type="PANTHER" id="PTHR10229">
    <property type="entry name" value="GTP-BINDING PROTEIN HFLX"/>
    <property type="match status" value="1"/>
</dbReference>
<name>A0A4Z0D5K0_9FIRM</name>
<dbReference type="InterPro" id="IPR006073">
    <property type="entry name" value="GTP-bd"/>
</dbReference>
<keyword evidence="2 8" id="KW-0479">Metal-binding</keyword>
<dbReference type="AlphaFoldDB" id="A0A4Z0D5K0"/>
<feature type="binding site" evidence="8">
    <location>
        <position position="207"/>
    </location>
    <ligand>
        <name>Mg(2+)</name>
        <dbReference type="ChEBI" id="CHEBI:18420"/>
    </ligand>
</feature>
<evidence type="ECO:0000256" key="8">
    <source>
        <dbReference type="PIRSR" id="PIRSR006809-2"/>
    </source>
</evidence>
<feature type="domain" description="Hflx-type G" evidence="10">
    <location>
        <begin position="194"/>
        <end position="365"/>
    </location>
</feature>
<comment type="cofactor">
    <cofactor evidence="8">
        <name>Mg(2+)</name>
        <dbReference type="ChEBI" id="CHEBI:18420"/>
    </cofactor>
</comment>
<dbReference type="RefSeq" id="WP_135271146.1">
    <property type="nucleotide sequence ID" value="NZ_SRIB01000007.1"/>
</dbReference>
<protein>
    <recommendedName>
        <fullName evidence="6">GTPase HflX</fullName>
    </recommendedName>
    <alternativeName>
        <fullName evidence="6">GTP-binding protein HflX</fullName>
    </alternativeName>
</protein>
<proteinExistence type="inferred from homology"/>
<evidence type="ECO:0000256" key="6">
    <source>
        <dbReference type="HAMAP-Rule" id="MF_00900"/>
    </source>
</evidence>
<reference evidence="11 12" key="1">
    <citation type="submission" date="2019-03" db="EMBL/GenBank/DDBJ databases">
        <title>Draft genome sequence data and analysis of a Fermenting Bacterium, Soehngenia longevitae strain 1933PT, isolated from petroleum reservoir in Azerbaijan.</title>
        <authorList>
            <person name="Grouzdev D.S."/>
            <person name="Bidzhieva S.K."/>
            <person name="Sokolova D.S."/>
            <person name="Tourova T.P."/>
            <person name="Poltaraus A.B."/>
            <person name="Nazina T.N."/>
        </authorList>
    </citation>
    <scope>NUCLEOTIDE SEQUENCE [LARGE SCALE GENOMIC DNA]</scope>
    <source>
        <strain evidence="11 12">1933P</strain>
    </source>
</reference>
<evidence type="ECO:0000259" key="10">
    <source>
        <dbReference type="PROSITE" id="PS51705"/>
    </source>
</evidence>
<dbReference type="InterPro" id="IPR025121">
    <property type="entry name" value="GTPase_HflX_N"/>
</dbReference>
<dbReference type="PRINTS" id="PR00326">
    <property type="entry name" value="GTP1OBG"/>
</dbReference>
<dbReference type="Gene3D" id="3.40.50.300">
    <property type="entry name" value="P-loop containing nucleotide triphosphate hydrolases"/>
    <property type="match status" value="1"/>
</dbReference>
<dbReference type="InterPro" id="IPR032305">
    <property type="entry name" value="GTP-bd_M"/>
</dbReference>
<keyword evidence="3 6" id="KW-0547">Nucleotide-binding</keyword>
<keyword evidence="4 8" id="KW-0460">Magnesium</keyword>
<dbReference type="GO" id="GO:0043022">
    <property type="term" value="F:ribosome binding"/>
    <property type="evidence" value="ECO:0007669"/>
    <property type="project" value="TreeGrafter"/>
</dbReference>
<comment type="subcellular location">
    <subcellularLocation>
        <location evidence="6">Cytoplasm</location>
    </subcellularLocation>
    <text evidence="6">May associate with membranes.</text>
</comment>
<evidence type="ECO:0000256" key="1">
    <source>
        <dbReference type="ARBA" id="ARBA00022490"/>
    </source>
</evidence>
<keyword evidence="5 6" id="KW-0342">GTP-binding</keyword>
<dbReference type="Proteomes" id="UP000298381">
    <property type="component" value="Unassembled WGS sequence"/>
</dbReference>
<dbReference type="SUPFAM" id="SSF52540">
    <property type="entry name" value="P-loop containing nucleoside triphosphate hydrolases"/>
    <property type="match status" value="1"/>
</dbReference>